<dbReference type="InterPro" id="IPR013216">
    <property type="entry name" value="Methyltransf_11"/>
</dbReference>
<proteinExistence type="predicted"/>
<dbReference type="NCBIfam" id="TIGR01983">
    <property type="entry name" value="UbiG"/>
    <property type="match status" value="1"/>
</dbReference>
<evidence type="ECO:0000259" key="5">
    <source>
        <dbReference type="Pfam" id="PF08241"/>
    </source>
</evidence>
<dbReference type="GO" id="GO:0061542">
    <property type="term" value="F:3-demethylubiquinol 3-O-methyltransferase activity"/>
    <property type="evidence" value="ECO:0007669"/>
    <property type="project" value="UniProtKB-EC"/>
</dbReference>
<evidence type="ECO:0000256" key="4">
    <source>
        <dbReference type="ARBA" id="ARBA00022691"/>
    </source>
</evidence>
<keyword evidence="2 6" id="KW-0808">Transferase</keyword>
<dbReference type="KEGG" id="psti:SOO65_15285"/>
<keyword evidence="1 6" id="KW-0489">Methyltransferase</keyword>
<evidence type="ECO:0000313" key="7">
    <source>
        <dbReference type="Proteomes" id="UP001324634"/>
    </source>
</evidence>
<dbReference type="AlphaFoldDB" id="A0AAX4HMA1"/>
<dbReference type="SUPFAM" id="SSF53335">
    <property type="entry name" value="S-adenosyl-L-methionine-dependent methyltransferases"/>
    <property type="match status" value="1"/>
</dbReference>
<dbReference type="EC" id="2.1.1.64" evidence="6"/>
<keyword evidence="4" id="KW-0949">S-adenosyl-L-methionine</keyword>
<accession>A0AAX4HMA1</accession>
<dbReference type="Gene3D" id="3.40.50.150">
    <property type="entry name" value="Vaccinia Virus protein VP39"/>
    <property type="match status" value="1"/>
</dbReference>
<organism evidence="6 7">
    <name type="scientific">Peredibacter starrii</name>
    <dbReference type="NCBI Taxonomy" id="28202"/>
    <lineage>
        <taxon>Bacteria</taxon>
        <taxon>Pseudomonadati</taxon>
        <taxon>Bdellovibrionota</taxon>
        <taxon>Bacteriovoracia</taxon>
        <taxon>Bacteriovoracales</taxon>
        <taxon>Bacteriovoracaceae</taxon>
        <taxon>Peredibacter</taxon>
    </lineage>
</organism>
<dbReference type="GO" id="GO:0010420">
    <property type="term" value="F:polyprenyldihydroxybenzoate methyltransferase activity"/>
    <property type="evidence" value="ECO:0007669"/>
    <property type="project" value="InterPro"/>
</dbReference>
<dbReference type="PANTHER" id="PTHR43464:SF19">
    <property type="entry name" value="UBIQUINONE BIOSYNTHESIS O-METHYLTRANSFERASE, MITOCHONDRIAL"/>
    <property type="match status" value="1"/>
</dbReference>
<dbReference type="Pfam" id="PF08241">
    <property type="entry name" value="Methyltransf_11"/>
    <property type="match status" value="1"/>
</dbReference>
<evidence type="ECO:0000256" key="3">
    <source>
        <dbReference type="ARBA" id="ARBA00022688"/>
    </source>
</evidence>
<sequence>MEAGQVNNSFYEEYGDRWYTAYDDPIALLRAENKIKFPWIVQHLNTHLSADASVLDIGCGGGFLSNDLARAGFKVTGVDLSKESLKIAEAFDETHSVKYEVADAFHLPYPDQSFDAVTAMDFLEHVEEPGKVIKEFSRVLKPGGLFFFHTFNRNPLSWLVVIKLVEWLVKNTPKNMHVLRLFIRPDELEKFCHSAGMRVLQMTGLRPVFSSISLKSLLTGVVPERMRFALTGSKMISYLGVAMKQQGHTDT</sequence>
<dbReference type="InterPro" id="IPR010233">
    <property type="entry name" value="UbiG_MeTrfase"/>
</dbReference>
<dbReference type="PANTHER" id="PTHR43464">
    <property type="entry name" value="METHYLTRANSFERASE"/>
    <property type="match status" value="1"/>
</dbReference>
<dbReference type="GO" id="GO:0032259">
    <property type="term" value="P:methylation"/>
    <property type="evidence" value="ECO:0007669"/>
    <property type="project" value="UniProtKB-KW"/>
</dbReference>
<protein>
    <submittedName>
        <fullName evidence="6">Bifunctional 2-polyprenyl-6-hydroxyphenol methylase/3-demethylubiquinol 3-O-methyltransferase UbiG</fullName>
        <ecNumber evidence="6">2.1.1.222</ecNumber>
        <ecNumber evidence="6">2.1.1.64</ecNumber>
    </submittedName>
</protein>
<dbReference type="EMBL" id="CP139487">
    <property type="protein sequence ID" value="WPU64059.1"/>
    <property type="molecule type" value="Genomic_DNA"/>
</dbReference>
<dbReference type="InterPro" id="IPR029063">
    <property type="entry name" value="SAM-dependent_MTases_sf"/>
</dbReference>
<dbReference type="CDD" id="cd02440">
    <property type="entry name" value="AdoMet_MTases"/>
    <property type="match status" value="1"/>
</dbReference>
<keyword evidence="3" id="KW-0831">Ubiquinone biosynthesis</keyword>
<evidence type="ECO:0000256" key="1">
    <source>
        <dbReference type="ARBA" id="ARBA00022603"/>
    </source>
</evidence>
<keyword evidence="7" id="KW-1185">Reference proteome</keyword>
<evidence type="ECO:0000256" key="2">
    <source>
        <dbReference type="ARBA" id="ARBA00022679"/>
    </source>
</evidence>
<dbReference type="RefSeq" id="WP_321392069.1">
    <property type="nucleotide sequence ID" value="NZ_CP139487.1"/>
</dbReference>
<reference evidence="6 7" key="1">
    <citation type="submission" date="2023-11" db="EMBL/GenBank/DDBJ databases">
        <title>Peredibacter starrii A3.12.</title>
        <authorList>
            <person name="Mitchell R.J."/>
        </authorList>
    </citation>
    <scope>NUCLEOTIDE SEQUENCE [LARGE SCALE GENOMIC DNA]</scope>
    <source>
        <strain evidence="6 7">A3.12</strain>
    </source>
</reference>
<dbReference type="GO" id="GO:0102208">
    <property type="term" value="F:2-polyprenyl-6-hydroxyphenol methylase activity"/>
    <property type="evidence" value="ECO:0007669"/>
    <property type="project" value="UniProtKB-EC"/>
</dbReference>
<dbReference type="EC" id="2.1.1.222" evidence="6"/>
<gene>
    <name evidence="6" type="primary">ubiG</name>
    <name evidence="6" type="ORF">SOO65_15285</name>
</gene>
<feature type="domain" description="Methyltransferase type 11" evidence="5">
    <location>
        <begin position="55"/>
        <end position="148"/>
    </location>
</feature>
<evidence type="ECO:0000313" key="6">
    <source>
        <dbReference type="EMBL" id="WPU64059.1"/>
    </source>
</evidence>
<name>A0AAX4HMA1_9BACT</name>
<dbReference type="Proteomes" id="UP001324634">
    <property type="component" value="Chromosome"/>
</dbReference>